<dbReference type="InterPro" id="IPR056367">
    <property type="entry name" value="ASKHA_NBD_ParM_R1-like"/>
</dbReference>
<reference evidence="4" key="2">
    <citation type="submission" date="2016-12" db="EMBL/GenBank/DDBJ databases">
        <authorList>
            <person name="Song W.-J."/>
            <person name="Kurnit D.M."/>
        </authorList>
    </citation>
    <scope>NUCLEOTIDE SEQUENCE [LARGE SCALE GENOMIC DNA]</scope>
    <source>
        <strain evidence="4">HGB1681</strain>
    </source>
</reference>
<dbReference type="SUPFAM" id="SSF53067">
    <property type="entry name" value="Actin-like ATPase domain"/>
    <property type="match status" value="2"/>
</dbReference>
<gene>
    <name evidence="4" type="primary">stbA</name>
    <name evidence="3" type="ORF">Xinn_02015</name>
    <name evidence="4" type="ORF">XIS1_1790050</name>
</gene>
<sequence>MDFVRYNFNFCMTQIEKLKRGIEMHVACDDGSTAVKLAWFEDDKLETFTSLHSFRKGWAVNSGIGKRQLFNFEIANTNYTFGYADSRSLSSTNIEYQYNDLNLLAIHHALLTSGIPLQPVDLTVTLPISEYYNADCQKNTLNIERKIANVLRPIKLNNGECFPIRNVDVMPESLTAIFSAVAKYNVGPMEKSLVIDLGGTTIDNAIILGQFEEITNIHGNSNIGMNLVTKPVMSALQMADSNMSEYMVDEVIRQHNNTDFLKQVINNHAKIPFVLDTMKQAIEQLNKLVINELSDFRDVNRVWIVGGAAEVIEPSIRKNWPIPKEKIIVVPNAQTAQAREIAMYMRQKGS</sequence>
<dbReference type="Proteomes" id="UP000196435">
    <property type="component" value="Unassembled WGS sequence"/>
</dbReference>
<reference evidence="5" key="1">
    <citation type="submission" date="2016-12" db="EMBL/GenBank/DDBJ databases">
        <authorList>
            <person name="Gaudriault S."/>
        </authorList>
    </citation>
    <scope>NUCLEOTIDE SEQUENCE [LARGE SCALE GENOMIC DNA]</scope>
    <source>
        <strain evidence="5">HGB1681 (deposited as PTA-6826 in the American Type Culture Collection)</strain>
    </source>
</reference>
<dbReference type="Gene3D" id="3.30.420.40">
    <property type="match status" value="2"/>
</dbReference>
<feature type="domain" description="Plasmid segregation protein ParM/StbA N-terminal" evidence="1">
    <location>
        <begin position="24"/>
        <end position="182"/>
    </location>
</feature>
<dbReference type="EMBL" id="NIBU01000019">
    <property type="protein sequence ID" value="PHM35945.1"/>
    <property type="molecule type" value="Genomic_DNA"/>
</dbReference>
<name>A0A1N6MWU6_9GAMM</name>
<evidence type="ECO:0000313" key="6">
    <source>
        <dbReference type="Proteomes" id="UP000224871"/>
    </source>
</evidence>
<evidence type="ECO:0000259" key="2">
    <source>
        <dbReference type="Pfam" id="PF21523"/>
    </source>
</evidence>
<reference evidence="3 6" key="3">
    <citation type="journal article" date="2017" name="Nat. Microbiol.">
        <title>Natural product diversity associated with the nematode symbionts Photorhabdus and Xenorhabdus.</title>
        <authorList>
            <person name="Tobias N.J."/>
            <person name="Wolff H."/>
            <person name="Djahanschiri B."/>
            <person name="Grundmann F."/>
            <person name="Kronenwerth M."/>
            <person name="Shi Y.M."/>
            <person name="Simonyi S."/>
            <person name="Grun P."/>
            <person name="Shapiro-Ilan D."/>
            <person name="Pidot S.J."/>
            <person name="Stinear T.P."/>
            <person name="Ebersberger I."/>
            <person name="Bode H.B."/>
        </authorList>
    </citation>
    <scope>NUCLEOTIDE SEQUENCE [LARGE SCALE GENOMIC DNA]</scope>
    <source>
        <strain evidence="3 6">DSM 16336</strain>
    </source>
</reference>
<dbReference type="InterPro" id="IPR048345">
    <property type="entry name" value="ParM_C"/>
</dbReference>
<evidence type="ECO:0000313" key="3">
    <source>
        <dbReference type="EMBL" id="PHM35945.1"/>
    </source>
</evidence>
<dbReference type="AlphaFoldDB" id="A0A1N6MWU6"/>
<dbReference type="Proteomes" id="UP000224871">
    <property type="component" value="Unassembled WGS sequence"/>
</dbReference>
<evidence type="ECO:0000259" key="1">
    <source>
        <dbReference type="Pfam" id="PF06406"/>
    </source>
</evidence>
<evidence type="ECO:0000313" key="5">
    <source>
        <dbReference type="Proteomes" id="UP000196435"/>
    </source>
</evidence>
<organism evidence="4 5">
    <name type="scientific">Xenorhabdus innexi</name>
    <dbReference type="NCBI Taxonomy" id="290109"/>
    <lineage>
        <taxon>Bacteria</taxon>
        <taxon>Pseudomonadati</taxon>
        <taxon>Pseudomonadota</taxon>
        <taxon>Gammaproteobacteria</taxon>
        <taxon>Enterobacterales</taxon>
        <taxon>Morganellaceae</taxon>
        <taxon>Xenorhabdus</taxon>
    </lineage>
</organism>
<feature type="domain" description="Plasmid segregation protein ParM C-terminal" evidence="2">
    <location>
        <begin position="188"/>
        <end position="337"/>
    </location>
</feature>
<dbReference type="EMBL" id="FTLG01000089">
    <property type="protein sequence ID" value="SIP73244.1"/>
    <property type="molecule type" value="Genomic_DNA"/>
</dbReference>
<protein>
    <submittedName>
        <fullName evidence="3">Plasmid stability protein StbA family protein</fullName>
    </submittedName>
    <submittedName>
        <fullName evidence="4">StbA protein</fullName>
    </submittedName>
</protein>
<dbReference type="CDD" id="cd24022">
    <property type="entry name" value="ASKHA_NBD_ParM_R1-like"/>
    <property type="match status" value="1"/>
</dbReference>
<keyword evidence="6" id="KW-1185">Reference proteome</keyword>
<dbReference type="Pfam" id="PF06406">
    <property type="entry name" value="StbA_N"/>
    <property type="match status" value="1"/>
</dbReference>
<dbReference type="InterPro" id="IPR043129">
    <property type="entry name" value="ATPase_NBD"/>
</dbReference>
<dbReference type="InterPro" id="IPR009440">
    <property type="entry name" value="ParM/StbA_N"/>
</dbReference>
<proteinExistence type="predicted"/>
<dbReference type="Pfam" id="PF21523">
    <property type="entry name" value="ParM_N"/>
    <property type="match status" value="1"/>
</dbReference>
<evidence type="ECO:0000313" key="4">
    <source>
        <dbReference type="EMBL" id="SIP73244.1"/>
    </source>
</evidence>
<accession>A0A1N6MWU6</accession>